<gene>
    <name evidence="1" type="ORF">Bfra_010133</name>
</gene>
<protein>
    <recommendedName>
        <fullName evidence="3">BTB domain-containing protein</fullName>
    </recommendedName>
</protein>
<dbReference type="RefSeq" id="XP_037188935.1">
    <property type="nucleotide sequence ID" value="XM_037340467.1"/>
</dbReference>
<reference evidence="1 2" key="1">
    <citation type="journal article" date="2020" name="Phytopathology">
        <title>A high-quality genome resource of Botrytis fragariae, a new and rapidly spreading fungal pathogen causing strawberry gray mold in the U.S.A.</title>
        <authorList>
            <person name="Wu Y."/>
            <person name="Saski C.A."/>
            <person name="Schnabel G."/>
            <person name="Xiao S."/>
            <person name="Hu M."/>
        </authorList>
    </citation>
    <scope>NUCLEOTIDE SEQUENCE [LARGE SCALE GENOMIC DNA]</scope>
    <source>
        <strain evidence="1 2">BVB16</strain>
    </source>
</reference>
<organism evidence="1 2">
    <name type="scientific">Botrytis fragariae</name>
    <dbReference type="NCBI Taxonomy" id="1964551"/>
    <lineage>
        <taxon>Eukaryota</taxon>
        <taxon>Fungi</taxon>
        <taxon>Dikarya</taxon>
        <taxon>Ascomycota</taxon>
        <taxon>Pezizomycotina</taxon>
        <taxon>Leotiomycetes</taxon>
        <taxon>Helotiales</taxon>
        <taxon>Sclerotiniaceae</taxon>
        <taxon>Botrytis</taxon>
    </lineage>
</organism>
<accession>A0A8H6EF92</accession>
<dbReference type="Proteomes" id="UP000531561">
    <property type="component" value="Unassembled WGS sequence"/>
</dbReference>
<evidence type="ECO:0000313" key="2">
    <source>
        <dbReference type="Proteomes" id="UP000531561"/>
    </source>
</evidence>
<proteinExistence type="predicted"/>
<keyword evidence="2" id="KW-1185">Reference proteome</keyword>
<sequence length="393" mass="44488">MTSDTLIMDTDGDLVLLFDPEECSSSQADDTWIDADSSEDDSRIIDAESSNEEFKSLTILTNISQINPPADEPSDFKDSSWVELKQVRVLVSSKHMSVASPVFKTMLQADSPEGIELKKTGKVEFSLHDEDSKAWNILLNIIHGRFRSVPLDINLPMFTQIAVLCDKYKMHEVAYAFTPAWKMSAGHDCVSGEDIPRWIFIAWTFNMTDVLEEITKGLALNYTGNGIQKLFSMISLPIPQIVMDELENSRQHAIAELVDMFDYTIQRYQESSSKCSIRTRCGEDRVSYRKQCDAMILGMLLKGAIEQQIYPPPTKPYKEWSFSILEKKIKCIKPTSLCAAMSLIPDVHCDQDHGISEIMTSWVRHTADEVTGLQLTSLKKDASPEIQWPIRQE</sequence>
<comment type="caution">
    <text evidence="1">The sequence shown here is derived from an EMBL/GenBank/DDBJ whole genome shotgun (WGS) entry which is preliminary data.</text>
</comment>
<dbReference type="AlphaFoldDB" id="A0A8H6EF92"/>
<dbReference type="EMBL" id="JABFCT010000015">
    <property type="protein sequence ID" value="KAF5869988.1"/>
    <property type="molecule type" value="Genomic_DNA"/>
</dbReference>
<dbReference type="GeneID" id="59264159"/>
<evidence type="ECO:0000313" key="1">
    <source>
        <dbReference type="EMBL" id="KAF5869988.1"/>
    </source>
</evidence>
<dbReference type="OrthoDB" id="5326346at2759"/>
<evidence type="ECO:0008006" key="3">
    <source>
        <dbReference type="Google" id="ProtNLM"/>
    </source>
</evidence>
<name>A0A8H6EF92_9HELO</name>